<proteinExistence type="predicted"/>
<dbReference type="GO" id="GO:0005737">
    <property type="term" value="C:cytoplasm"/>
    <property type="evidence" value="ECO:0007669"/>
    <property type="project" value="TreeGrafter"/>
</dbReference>
<sequence>MQAGACYHASMMQTPTLLLAGAGDLGMRTARLFLEKGGQVIGLRRNPPAGHHEIRWLAADLTQTDSLDRLPDGISHVLYAPAPGERSEQAYSALFLHGLQNLIAALPRPPLRLVFVSSSAVYGPGDTAADENTVPQPTHFNGRILLQAEQLLYQMLPTQAVVLRLSGIYGPGRAALLDRIRQGQAKVPAQGTHWANRIHIEDAARACLHLLASPDPAPCYIGTDDHPYPIDMLYDGLAELIGAPRPARSAISPPSSGRRLDNKRLRESGFSFLWPDSLQGYARLTESEAP</sequence>
<protein>
    <submittedName>
        <fullName evidence="2">Nucleoside-diphosphate-sugar epimerase</fullName>
    </submittedName>
</protein>
<dbReference type="AlphaFoldDB" id="A0A4V2VSP9"/>
<keyword evidence="3" id="KW-1185">Reference proteome</keyword>
<dbReference type="SUPFAM" id="SSF51735">
    <property type="entry name" value="NAD(P)-binding Rossmann-fold domains"/>
    <property type="match status" value="1"/>
</dbReference>
<accession>A0A4V2VSP9</accession>
<gene>
    <name evidence="2" type="ORF">EV686_101714</name>
</gene>
<dbReference type="GO" id="GO:0004029">
    <property type="term" value="F:aldehyde dehydrogenase (NAD+) activity"/>
    <property type="evidence" value="ECO:0007669"/>
    <property type="project" value="TreeGrafter"/>
</dbReference>
<dbReference type="PANTHER" id="PTHR48079:SF6">
    <property type="entry name" value="NAD(P)-BINDING DOMAIN-CONTAINING PROTEIN-RELATED"/>
    <property type="match status" value="1"/>
</dbReference>
<name>A0A4V2VSP9_9BURK</name>
<evidence type="ECO:0000313" key="3">
    <source>
        <dbReference type="Proteomes" id="UP000294692"/>
    </source>
</evidence>
<dbReference type="Pfam" id="PF01370">
    <property type="entry name" value="Epimerase"/>
    <property type="match status" value="1"/>
</dbReference>
<comment type="caution">
    <text evidence="2">The sequence shown here is derived from an EMBL/GenBank/DDBJ whole genome shotgun (WGS) entry which is preliminary data.</text>
</comment>
<dbReference type="EMBL" id="SMBX01000001">
    <property type="protein sequence ID" value="TCV03250.1"/>
    <property type="molecule type" value="Genomic_DNA"/>
</dbReference>
<feature type="domain" description="NAD-dependent epimerase/dehydratase" evidence="1">
    <location>
        <begin position="21"/>
        <end position="216"/>
    </location>
</feature>
<evidence type="ECO:0000259" key="1">
    <source>
        <dbReference type="Pfam" id="PF01370"/>
    </source>
</evidence>
<dbReference type="RefSeq" id="WP_243650722.1">
    <property type="nucleotide sequence ID" value="NZ_JBHRVM010000001.1"/>
</dbReference>
<evidence type="ECO:0000313" key="2">
    <source>
        <dbReference type="EMBL" id="TCV03250.1"/>
    </source>
</evidence>
<dbReference type="InterPro" id="IPR001509">
    <property type="entry name" value="Epimerase_deHydtase"/>
</dbReference>
<dbReference type="Proteomes" id="UP000294692">
    <property type="component" value="Unassembled WGS sequence"/>
</dbReference>
<organism evidence="2 3">
    <name type="scientific">Paracandidimonas soli</name>
    <dbReference type="NCBI Taxonomy" id="1917182"/>
    <lineage>
        <taxon>Bacteria</taxon>
        <taxon>Pseudomonadati</taxon>
        <taxon>Pseudomonadota</taxon>
        <taxon>Betaproteobacteria</taxon>
        <taxon>Burkholderiales</taxon>
        <taxon>Alcaligenaceae</taxon>
        <taxon>Paracandidimonas</taxon>
    </lineage>
</organism>
<reference evidence="2 3" key="1">
    <citation type="submission" date="2019-03" db="EMBL/GenBank/DDBJ databases">
        <title>Genomic Encyclopedia of Type Strains, Phase IV (KMG-IV): sequencing the most valuable type-strain genomes for metagenomic binning, comparative biology and taxonomic classification.</title>
        <authorList>
            <person name="Goeker M."/>
        </authorList>
    </citation>
    <scope>NUCLEOTIDE SEQUENCE [LARGE SCALE GENOMIC DNA]</scope>
    <source>
        <strain evidence="2 3">DSM 100048</strain>
    </source>
</reference>
<dbReference type="InterPro" id="IPR036291">
    <property type="entry name" value="NAD(P)-bd_dom_sf"/>
</dbReference>
<dbReference type="InterPro" id="IPR051783">
    <property type="entry name" value="NAD(P)-dependent_oxidoreduct"/>
</dbReference>
<dbReference type="PANTHER" id="PTHR48079">
    <property type="entry name" value="PROTEIN YEEZ"/>
    <property type="match status" value="1"/>
</dbReference>
<dbReference type="Gene3D" id="3.40.50.720">
    <property type="entry name" value="NAD(P)-binding Rossmann-like Domain"/>
    <property type="match status" value="1"/>
</dbReference>